<accession>A0ABP7EE78</accession>
<keyword evidence="3" id="KW-1185">Reference proteome</keyword>
<protein>
    <submittedName>
        <fullName evidence="2">Uncharacterized protein</fullName>
    </submittedName>
</protein>
<keyword evidence="1" id="KW-0472">Membrane</keyword>
<name>A0ABP7EE78_9GAMM</name>
<reference evidence="3" key="1">
    <citation type="journal article" date="2019" name="Int. J. Syst. Evol. Microbiol.">
        <title>The Global Catalogue of Microorganisms (GCM) 10K type strain sequencing project: providing services to taxonomists for standard genome sequencing and annotation.</title>
        <authorList>
            <consortium name="The Broad Institute Genomics Platform"/>
            <consortium name="The Broad Institute Genome Sequencing Center for Infectious Disease"/>
            <person name="Wu L."/>
            <person name="Ma J."/>
        </authorList>
    </citation>
    <scope>NUCLEOTIDE SEQUENCE [LARGE SCALE GENOMIC DNA]</scope>
    <source>
        <strain evidence="3">JCM 17329</strain>
    </source>
</reference>
<feature type="transmembrane region" description="Helical" evidence="1">
    <location>
        <begin position="72"/>
        <end position="92"/>
    </location>
</feature>
<gene>
    <name evidence="2" type="ORF">GCM10022421_27470</name>
</gene>
<evidence type="ECO:0000313" key="2">
    <source>
        <dbReference type="EMBL" id="GAA3717949.1"/>
    </source>
</evidence>
<evidence type="ECO:0000313" key="3">
    <source>
        <dbReference type="Proteomes" id="UP001501479"/>
    </source>
</evidence>
<keyword evidence="1" id="KW-1133">Transmembrane helix</keyword>
<dbReference type="RefSeq" id="WP_344965344.1">
    <property type="nucleotide sequence ID" value="NZ_BAABDS010000039.1"/>
</dbReference>
<evidence type="ECO:0000256" key="1">
    <source>
        <dbReference type="SAM" id="Phobius"/>
    </source>
</evidence>
<dbReference type="EMBL" id="BAABDS010000039">
    <property type="protein sequence ID" value="GAA3717949.1"/>
    <property type="molecule type" value="Genomic_DNA"/>
</dbReference>
<comment type="caution">
    <text evidence="2">The sequence shown here is derived from an EMBL/GenBank/DDBJ whole genome shotgun (WGS) entry which is preliminary data.</text>
</comment>
<feature type="transmembrane region" description="Helical" evidence="1">
    <location>
        <begin position="22"/>
        <end position="44"/>
    </location>
</feature>
<sequence>MNPILHLTLADRWHDLASLSKSGVGGVGMVGAIMLLELVGDWLLSWTGLSGDVLEYQAQLADLLPVEAIKSMLFTSLLVFAPWLLHLLHLLLQTLNWPRLRQRKPVFSAPAQHDCVLRAANGCRAPPVSLFGI</sequence>
<proteinExistence type="predicted"/>
<organism evidence="2 3">
    <name type="scientific">Oceanisphaera sediminis</name>
    <dbReference type="NCBI Taxonomy" id="981381"/>
    <lineage>
        <taxon>Bacteria</taxon>
        <taxon>Pseudomonadati</taxon>
        <taxon>Pseudomonadota</taxon>
        <taxon>Gammaproteobacteria</taxon>
        <taxon>Aeromonadales</taxon>
        <taxon>Aeromonadaceae</taxon>
        <taxon>Oceanisphaera</taxon>
    </lineage>
</organism>
<dbReference type="Proteomes" id="UP001501479">
    <property type="component" value="Unassembled WGS sequence"/>
</dbReference>
<keyword evidence="1" id="KW-0812">Transmembrane</keyword>